<name>A0A6M7U2B7_RHILI</name>
<gene>
    <name evidence="1" type="ORF">A8145_31700</name>
</gene>
<accession>A0A6M7U2B7</accession>
<protein>
    <submittedName>
        <fullName evidence="1">Uncharacterized protein</fullName>
    </submittedName>
</protein>
<dbReference type="AlphaFoldDB" id="A0A6M7U2B7"/>
<comment type="caution">
    <text evidence="1">The sequence shown here is derived from an EMBL/GenBank/DDBJ whole genome shotgun (WGS) entry which is preliminary data.</text>
</comment>
<reference evidence="1 2" key="1">
    <citation type="submission" date="2016-05" db="EMBL/GenBank/DDBJ databases">
        <authorList>
            <person name="Ramsay J.P."/>
        </authorList>
    </citation>
    <scope>NUCLEOTIDE SEQUENCE [LARGE SCALE GENOMIC DNA]</scope>
    <source>
        <strain evidence="1 2">NZP2042</strain>
    </source>
</reference>
<dbReference type="Proteomes" id="UP000093737">
    <property type="component" value="Unassembled WGS sequence"/>
</dbReference>
<proteinExistence type="predicted"/>
<evidence type="ECO:0000313" key="1">
    <source>
        <dbReference type="EMBL" id="OBQ66949.1"/>
    </source>
</evidence>
<sequence>MDYYYVQPFVAGDFGKNTVLDNRVHPPIVHKLHYEIDVWIGDVLIRSFPCYLVTKEAERELLEIGVSGITFADVEVTASELFHRLQPSTKLPSFVWMKIQGRPGHDDFGMAPNHELVVSERALEVFERLGNESAGIRLFDEPEED</sequence>
<organism evidence="1 2">
    <name type="scientific">Rhizobium loti</name>
    <name type="common">Mesorhizobium loti</name>
    <dbReference type="NCBI Taxonomy" id="381"/>
    <lineage>
        <taxon>Bacteria</taxon>
        <taxon>Pseudomonadati</taxon>
        <taxon>Pseudomonadota</taxon>
        <taxon>Alphaproteobacteria</taxon>
        <taxon>Hyphomicrobiales</taxon>
        <taxon>Phyllobacteriaceae</taxon>
        <taxon>Mesorhizobium</taxon>
    </lineage>
</organism>
<dbReference type="EMBL" id="LYTK01000010">
    <property type="protein sequence ID" value="OBQ66949.1"/>
    <property type="molecule type" value="Genomic_DNA"/>
</dbReference>
<dbReference type="RefSeq" id="WP_065005323.1">
    <property type="nucleotide sequence ID" value="NZ_CP033334.1"/>
</dbReference>
<evidence type="ECO:0000313" key="2">
    <source>
        <dbReference type="Proteomes" id="UP000093737"/>
    </source>
</evidence>